<sequence length="243" mass="28182">MTALQQLAKDISRNFPTKEADSDWICPLKIIRYSDLPSQMNFEEGIIFDQDFFDERTEASKYKYVRRKVSKKSFRRDKVKLFLTKWRVGWTNTKPLPQMSPRVRLISAVDEGDYIVVTWAFKEWDVPGNKACEIAASDTDKEGWDILTTENSEREALSEIGKEVSTLEEVLKMLETSGSSMDETVLQDIEDMLKMISEREMEEESEADWENILSDLEAKEGPATESDEWDFDEENACVDWGKK</sequence>
<organism evidence="2 3">
    <name type="scientific">Orbilia brochopaga</name>
    <dbReference type="NCBI Taxonomy" id="3140254"/>
    <lineage>
        <taxon>Eukaryota</taxon>
        <taxon>Fungi</taxon>
        <taxon>Dikarya</taxon>
        <taxon>Ascomycota</taxon>
        <taxon>Pezizomycotina</taxon>
        <taxon>Orbiliomycetes</taxon>
        <taxon>Orbiliales</taxon>
        <taxon>Orbiliaceae</taxon>
        <taxon>Orbilia</taxon>
    </lineage>
</organism>
<evidence type="ECO:0000313" key="2">
    <source>
        <dbReference type="EMBL" id="KAK6337795.1"/>
    </source>
</evidence>
<evidence type="ECO:0000256" key="1">
    <source>
        <dbReference type="SAM" id="MobiDB-lite"/>
    </source>
</evidence>
<gene>
    <name evidence="2" type="ORF">TWF696_001275</name>
</gene>
<feature type="region of interest" description="Disordered" evidence="1">
    <location>
        <begin position="216"/>
        <end position="243"/>
    </location>
</feature>
<accession>A0AAV9UCP4</accession>
<keyword evidence="3" id="KW-1185">Reference proteome</keyword>
<reference evidence="2 3" key="1">
    <citation type="submission" date="2019-10" db="EMBL/GenBank/DDBJ databases">
        <authorList>
            <person name="Palmer J.M."/>
        </authorList>
    </citation>
    <scope>NUCLEOTIDE SEQUENCE [LARGE SCALE GENOMIC DNA]</scope>
    <source>
        <strain evidence="2 3">TWF696</strain>
    </source>
</reference>
<evidence type="ECO:0000313" key="3">
    <source>
        <dbReference type="Proteomes" id="UP001375240"/>
    </source>
</evidence>
<dbReference type="Proteomes" id="UP001375240">
    <property type="component" value="Unassembled WGS sequence"/>
</dbReference>
<dbReference type="AlphaFoldDB" id="A0AAV9UCP4"/>
<feature type="compositionally biased region" description="Acidic residues" evidence="1">
    <location>
        <begin position="225"/>
        <end position="236"/>
    </location>
</feature>
<name>A0AAV9UCP4_9PEZI</name>
<dbReference type="EMBL" id="JAVHNQ010000010">
    <property type="protein sequence ID" value="KAK6337795.1"/>
    <property type="molecule type" value="Genomic_DNA"/>
</dbReference>
<comment type="caution">
    <text evidence="2">The sequence shown here is derived from an EMBL/GenBank/DDBJ whole genome shotgun (WGS) entry which is preliminary data.</text>
</comment>
<protein>
    <submittedName>
        <fullName evidence="2">Uncharacterized protein</fullName>
    </submittedName>
</protein>
<proteinExistence type="predicted"/>